<gene>
    <name evidence="3" type="ORF">VR7878_03433</name>
</gene>
<evidence type="ECO:0000256" key="2">
    <source>
        <dbReference type="HAMAP-Rule" id="MF_00634"/>
    </source>
</evidence>
<dbReference type="HAMAP" id="MF_00634">
    <property type="entry name" value="UPF0235"/>
    <property type="match status" value="1"/>
</dbReference>
<dbReference type="Pfam" id="PF02594">
    <property type="entry name" value="DUF167"/>
    <property type="match status" value="1"/>
</dbReference>
<keyword evidence="4" id="KW-1185">Reference proteome</keyword>
<comment type="similarity">
    <text evidence="1 2">Belongs to the UPF0235 family.</text>
</comment>
<name>A0A1R4LT09_VIBR1</name>
<sequence>MADICQEGADLILRLYIQPKASRDNIVGLHGDELKIAITAPPVDGKANAHLIKFLSKQFKIAKSHIEIEKGESGRHKQIRLHAPAQMPQAILQLLQTT</sequence>
<dbReference type="GO" id="GO:0005737">
    <property type="term" value="C:cytoplasm"/>
    <property type="evidence" value="ECO:0007669"/>
    <property type="project" value="TreeGrafter"/>
</dbReference>
<evidence type="ECO:0000313" key="4">
    <source>
        <dbReference type="Proteomes" id="UP000188276"/>
    </source>
</evidence>
<dbReference type="STRING" id="1123498.VR7878_03433"/>
<proteinExistence type="inferred from homology"/>
<dbReference type="NCBIfam" id="TIGR00251">
    <property type="entry name" value="DUF167 family protein"/>
    <property type="match status" value="1"/>
</dbReference>
<dbReference type="PANTHER" id="PTHR13420:SF7">
    <property type="entry name" value="UPF0235 PROTEIN C15ORF40"/>
    <property type="match status" value="1"/>
</dbReference>
<dbReference type="InterPro" id="IPR003746">
    <property type="entry name" value="DUF167"/>
</dbReference>
<dbReference type="Proteomes" id="UP000188276">
    <property type="component" value="Unassembled WGS sequence"/>
</dbReference>
<evidence type="ECO:0000313" key="3">
    <source>
        <dbReference type="EMBL" id="SJN59457.1"/>
    </source>
</evidence>
<accession>A0A1R4LT09</accession>
<evidence type="ECO:0000256" key="1">
    <source>
        <dbReference type="ARBA" id="ARBA00010364"/>
    </source>
</evidence>
<dbReference type="EMBL" id="FULE01000050">
    <property type="protein sequence ID" value="SJN59457.1"/>
    <property type="molecule type" value="Genomic_DNA"/>
</dbReference>
<dbReference type="PANTHER" id="PTHR13420">
    <property type="entry name" value="UPF0235 PROTEIN C15ORF40"/>
    <property type="match status" value="1"/>
</dbReference>
<dbReference type="SUPFAM" id="SSF69786">
    <property type="entry name" value="YggU-like"/>
    <property type="match status" value="1"/>
</dbReference>
<dbReference type="Gene3D" id="3.30.1200.10">
    <property type="entry name" value="YggU-like"/>
    <property type="match status" value="1"/>
</dbReference>
<protein>
    <recommendedName>
        <fullName evidence="2">UPF0235 protein VR7878_03433</fullName>
    </recommendedName>
</protein>
<dbReference type="SMART" id="SM01152">
    <property type="entry name" value="DUF167"/>
    <property type="match status" value="1"/>
</dbReference>
<dbReference type="AlphaFoldDB" id="A0A1R4LT09"/>
<reference evidence="4" key="1">
    <citation type="submission" date="2017-02" db="EMBL/GenBank/DDBJ databases">
        <authorList>
            <person name="Rodrigo-Torres L."/>
            <person name="Arahal R.D."/>
            <person name="Lucena T."/>
        </authorList>
    </citation>
    <scope>NUCLEOTIDE SEQUENCE [LARGE SCALE GENOMIC DNA]</scope>
    <source>
        <strain evidence="4">CECT 7878</strain>
    </source>
</reference>
<organism evidence="3 4">
    <name type="scientific">Vibrio ruber (strain DSM 16370 / JCM 11486 / BCRC 17186 / CECT 7878 / LMG 23124 / VR1)</name>
    <dbReference type="NCBI Taxonomy" id="1123498"/>
    <lineage>
        <taxon>Bacteria</taxon>
        <taxon>Pseudomonadati</taxon>
        <taxon>Pseudomonadota</taxon>
        <taxon>Gammaproteobacteria</taxon>
        <taxon>Vibrionales</taxon>
        <taxon>Vibrionaceae</taxon>
        <taxon>Vibrio</taxon>
    </lineage>
</organism>
<dbReference type="InterPro" id="IPR036591">
    <property type="entry name" value="YggU-like_sf"/>
</dbReference>
<dbReference type="NCBIfam" id="NF003466">
    <property type="entry name" value="PRK05090.1"/>
    <property type="match status" value="1"/>
</dbReference>